<dbReference type="Gene3D" id="2.60.40.420">
    <property type="entry name" value="Cupredoxins - blue copper proteins"/>
    <property type="match status" value="1"/>
</dbReference>
<protein>
    <submittedName>
        <fullName evidence="3">Uncharacterized protein LOC106810622</fullName>
    </submittedName>
</protein>
<dbReference type="InterPro" id="IPR008972">
    <property type="entry name" value="Cupredoxin"/>
</dbReference>
<evidence type="ECO:0000313" key="2">
    <source>
        <dbReference type="Proteomes" id="UP000695022"/>
    </source>
</evidence>
<gene>
    <name evidence="3" type="primary">LOC106810622</name>
</gene>
<evidence type="ECO:0000313" key="3">
    <source>
        <dbReference type="RefSeq" id="XP_014669532.1"/>
    </source>
</evidence>
<proteinExistence type="predicted"/>
<accession>A0ABM1EBG1</accession>
<name>A0ABM1EBG1_PRICU</name>
<dbReference type="GeneID" id="106810622"/>
<dbReference type="RefSeq" id="XP_014669532.1">
    <property type="nucleotide sequence ID" value="XM_014814046.1"/>
</dbReference>
<dbReference type="InterPro" id="IPR059177">
    <property type="entry name" value="GH29D-like_dom"/>
</dbReference>
<feature type="domain" description="GH29D-like beta-sandwich" evidence="1">
    <location>
        <begin position="110"/>
        <end position="178"/>
    </location>
</feature>
<reference evidence="3" key="1">
    <citation type="submission" date="2025-08" db="UniProtKB">
        <authorList>
            <consortium name="RefSeq"/>
        </authorList>
    </citation>
    <scope>IDENTIFICATION</scope>
</reference>
<sequence>MDGQRQRLMLQTLAAEGQSIFWTWKDSEEQHNILHVQPGEDGSPQTVVQGALAFNSGKAVANNNFLYTFLSEGVFSVTSHGSPGKLGTIRVLDKGVRTTEPRITHGGNGGLVRIPHIVLITSETPGVKIYYTTDAACPEVCNPAIRVYHEEHGIGLETPMLAFIRAMAVSQSLRDSRMFVCRCYHVITDVPSLTQEEIDKKMALDMLEKKSENGETPPNNQADVQSRYHEVFWDNIKRKHLPQIKGYKFFMNNFSYTPLLPNTYTSLNVSGMAGGRNYQMQLIVYPVNSDYYNVESNMLGMGTPVETEGGGPVISVEVGDVTTTLVIVWSTQSLQHLGYIVYLNKAPIGDKLASEKCK</sequence>
<dbReference type="Pfam" id="PF13290">
    <property type="entry name" value="CHB_HEX_C_1"/>
    <property type="match status" value="1"/>
</dbReference>
<dbReference type="Proteomes" id="UP000695022">
    <property type="component" value="Unplaced"/>
</dbReference>
<evidence type="ECO:0000259" key="1">
    <source>
        <dbReference type="Pfam" id="PF13290"/>
    </source>
</evidence>
<keyword evidence="2" id="KW-1185">Reference proteome</keyword>
<organism evidence="2 3">
    <name type="scientific">Priapulus caudatus</name>
    <name type="common">Priapulid worm</name>
    <dbReference type="NCBI Taxonomy" id="37621"/>
    <lineage>
        <taxon>Eukaryota</taxon>
        <taxon>Metazoa</taxon>
        <taxon>Ecdysozoa</taxon>
        <taxon>Scalidophora</taxon>
        <taxon>Priapulida</taxon>
        <taxon>Priapulimorpha</taxon>
        <taxon>Priapulimorphida</taxon>
        <taxon>Priapulidae</taxon>
        <taxon>Priapulus</taxon>
    </lineage>
</organism>